<dbReference type="Pfam" id="PF08386">
    <property type="entry name" value="Abhydrolase_4"/>
    <property type="match status" value="1"/>
</dbReference>
<dbReference type="RefSeq" id="WP_185065540.1">
    <property type="nucleotide sequence ID" value="NZ_BAABJP010000055.1"/>
</dbReference>
<dbReference type="Proteomes" id="UP001428817">
    <property type="component" value="Unassembled WGS sequence"/>
</dbReference>
<keyword evidence="5" id="KW-1185">Reference proteome</keyword>
<evidence type="ECO:0000259" key="3">
    <source>
        <dbReference type="Pfam" id="PF08386"/>
    </source>
</evidence>
<accession>A0ABP9RAM6</accession>
<evidence type="ECO:0000313" key="5">
    <source>
        <dbReference type="Proteomes" id="UP001428817"/>
    </source>
</evidence>
<feature type="domain" description="AB hydrolase-1" evidence="2">
    <location>
        <begin position="93"/>
        <end position="229"/>
    </location>
</feature>
<comment type="caution">
    <text evidence="4">The sequence shown here is derived from an EMBL/GenBank/DDBJ whole genome shotgun (WGS) entry which is preliminary data.</text>
</comment>
<organism evidence="4 5">
    <name type="scientific">Pseudonocardia eucalypti</name>
    <dbReference type="NCBI Taxonomy" id="648755"/>
    <lineage>
        <taxon>Bacteria</taxon>
        <taxon>Bacillati</taxon>
        <taxon>Actinomycetota</taxon>
        <taxon>Actinomycetes</taxon>
        <taxon>Pseudonocardiales</taxon>
        <taxon>Pseudonocardiaceae</taxon>
        <taxon>Pseudonocardia</taxon>
    </lineage>
</organism>
<evidence type="ECO:0000259" key="2">
    <source>
        <dbReference type="Pfam" id="PF00561"/>
    </source>
</evidence>
<proteinExistence type="predicted"/>
<dbReference type="InterPro" id="IPR029058">
    <property type="entry name" value="AB_hydrolase_fold"/>
</dbReference>
<dbReference type="SUPFAM" id="SSF53474">
    <property type="entry name" value="alpha/beta-Hydrolases"/>
    <property type="match status" value="1"/>
</dbReference>
<keyword evidence="1" id="KW-0732">Signal</keyword>
<feature type="signal peptide" evidence="1">
    <location>
        <begin position="1"/>
        <end position="17"/>
    </location>
</feature>
<dbReference type="InterPro" id="IPR000073">
    <property type="entry name" value="AB_hydrolase_1"/>
</dbReference>
<protein>
    <submittedName>
        <fullName evidence="4">Alpha/beta fold hydrolase</fullName>
    </submittedName>
</protein>
<dbReference type="GO" id="GO:0016787">
    <property type="term" value="F:hydrolase activity"/>
    <property type="evidence" value="ECO:0007669"/>
    <property type="project" value="UniProtKB-KW"/>
</dbReference>
<reference evidence="5" key="1">
    <citation type="journal article" date="2019" name="Int. J. Syst. Evol. Microbiol.">
        <title>The Global Catalogue of Microorganisms (GCM) 10K type strain sequencing project: providing services to taxonomists for standard genome sequencing and annotation.</title>
        <authorList>
            <consortium name="The Broad Institute Genomics Platform"/>
            <consortium name="The Broad Institute Genome Sequencing Center for Infectious Disease"/>
            <person name="Wu L."/>
            <person name="Ma J."/>
        </authorList>
    </citation>
    <scope>NUCLEOTIDE SEQUENCE [LARGE SCALE GENOMIC DNA]</scope>
    <source>
        <strain evidence="5">JCM 18303</strain>
    </source>
</reference>
<dbReference type="PANTHER" id="PTHR43722:SF1">
    <property type="entry name" value="PROLINE IMINOPEPTIDASE"/>
    <property type="match status" value="1"/>
</dbReference>
<keyword evidence="4" id="KW-0378">Hydrolase</keyword>
<feature type="domain" description="Peptidase S33 tripeptidyl aminopeptidase-like C-terminal" evidence="3">
    <location>
        <begin position="383"/>
        <end position="467"/>
    </location>
</feature>
<dbReference type="PANTHER" id="PTHR43722">
    <property type="entry name" value="PROLINE IMINOPEPTIDASE"/>
    <property type="match status" value="1"/>
</dbReference>
<name>A0ABP9RAM6_9PSEU</name>
<dbReference type="InterPro" id="IPR013595">
    <property type="entry name" value="Pept_S33_TAP-like_C"/>
</dbReference>
<dbReference type="PROSITE" id="PS51257">
    <property type="entry name" value="PROKAR_LIPOPROTEIN"/>
    <property type="match status" value="1"/>
</dbReference>
<sequence>MRTWLAALLAVVMAASAAGCSRSRPAVPVLESLAPCDAEALGEIPPPAGVSFRCGTLNVPLDHGLLPGPRNNDDLDLDVAVADNPSAPRGVLVWLVGGPGSPGVRLAGEIASQFDPAVMRDYRLVMFSSRGTGSNALDCGDLQAEMGGSDLAVPSAEAVRDCAEGIGPERRFHSTLDTVADLDDLRQALGAPKLTLAGASYGTLVAARYAITHPDRVERLVLDSVVPHDGVDPLNIAVFNRAAEVLRAVCAPAGCATDPAQDLADQIRARRNGPALLDLLSDRTHGKPELADLPAALRDANRGNPGALDAMLAGLRKGSPPPEEEFSAGLHTATGCQDMSAPWPGPNAPVAGREQAARAALAALPDRVFFPFDRDAALGNGALVSCLYWPETPTPPFPTGRDLPPVPTLLLAGELDLVTPLGWTQAEAARAPKGRLVLVPGAGHITQDRANGTVGRDAVTAFLTAPTP</sequence>
<dbReference type="Pfam" id="PF00561">
    <property type="entry name" value="Abhydrolase_1"/>
    <property type="match status" value="1"/>
</dbReference>
<gene>
    <name evidence="4" type="ORF">GCM10023321_74150</name>
</gene>
<dbReference type="EMBL" id="BAABJP010000055">
    <property type="protein sequence ID" value="GAA5173172.1"/>
    <property type="molecule type" value="Genomic_DNA"/>
</dbReference>
<dbReference type="Gene3D" id="3.40.50.1820">
    <property type="entry name" value="alpha/beta hydrolase"/>
    <property type="match status" value="1"/>
</dbReference>
<dbReference type="InterPro" id="IPR005944">
    <property type="entry name" value="Pro_iminopeptidase"/>
</dbReference>
<feature type="chain" id="PRO_5047125479" evidence="1">
    <location>
        <begin position="18"/>
        <end position="468"/>
    </location>
</feature>
<evidence type="ECO:0000256" key="1">
    <source>
        <dbReference type="SAM" id="SignalP"/>
    </source>
</evidence>
<evidence type="ECO:0000313" key="4">
    <source>
        <dbReference type="EMBL" id="GAA5173172.1"/>
    </source>
</evidence>